<organism evidence="1 2">
    <name type="scientific">Thermogutta terrifontis</name>
    <dbReference type="NCBI Taxonomy" id="1331910"/>
    <lineage>
        <taxon>Bacteria</taxon>
        <taxon>Pseudomonadati</taxon>
        <taxon>Planctomycetota</taxon>
        <taxon>Planctomycetia</taxon>
        <taxon>Pirellulales</taxon>
        <taxon>Thermoguttaceae</taxon>
        <taxon>Thermogutta</taxon>
    </lineage>
</organism>
<evidence type="ECO:0000313" key="1">
    <source>
        <dbReference type="EMBL" id="ASV75543.1"/>
    </source>
</evidence>
<reference evidence="1 2" key="1">
    <citation type="journal article" name="Front. Microbiol.">
        <title>Sugar Metabolism of the First Thermophilic Planctomycete Thermogutta terrifontis: Comparative Genomic and Transcriptomic Approaches.</title>
        <authorList>
            <person name="Elcheninov A.G."/>
            <person name="Menzel P."/>
            <person name="Gudbergsdottir S.R."/>
            <person name="Slesarev A.I."/>
            <person name="Kadnikov V.V."/>
            <person name="Krogh A."/>
            <person name="Bonch-Osmolovskaya E.A."/>
            <person name="Peng X."/>
            <person name="Kublanov I.V."/>
        </authorList>
    </citation>
    <scope>NUCLEOTIDE SEQUENCE [LARGE SCALE GENOMIC DNA]</scope>
    <source>
        <strain evidence="1 2">R1</strain>
    </source>
</reference>
<proteinExistence type="predicted"/>
<accession>A0A286RHW1</accession>
<evidence type="ECO:0000313" key="2">
    <source>
        <dbReference type="Proteomes" id="UP000215086"/>
    </source>
</evidence>
<dbReference type="AlphaFoldDB" id="A0A286RHW1"/>
<dbReference type="KEGG" id="ttf:THTE_2941"/>
<name>A0A286RHW1_9BACT</name>
<protein>
    <submittedName>
        <fullName evidence="1">Uncharacterized protein</fullName>
    </submittedName>
</protein>
<sequence>MSPQETFKLVNFKNVLPESGSDSALQNWADKIHNPQL</sequence>
<gene>
    <name evidence="1" type="ORF">THTE_2941</name>
</gene>
<keyword evidence="2" id="KW-1185">Reference proteome</keyword>
<dbReference type="Proteomes" id="UP000215086">
    <property type="component" value="Chromosome"/>
</dbReference>
<dbReference type="EMBL" id="CP018477">
    <property type="protein sequence ID" value="ASV75543.1"/>
    <property type="molecule type" value="Genomic_DNA"/>
</dbReference>